<organism evidence="2">
    <name type="scientific">Timema douglasi</name>
    <name type="common">Walking stick</name>
    <dbReference type="NCBI Taxonomy" id="61478"/>
    <lineage>
        <taxon>Eukaryota</taxon>
        <taxon>Metazoa</taxon>
        <taxon>Ecdysozoa</taxon>
        <taxon>Arthropoda</taxon>
        <taxon>Hexapoda</taxon>
        <taxon>Insecta</taxon>
        <taxon>Pterygota</taxon>
        <taxon>Neoptera</taxon>
        <taxon>Polyneoptera</taxon>
        <taxon>Phasmatodea</taxon>
        <taxon>Timematodea</taxon>
        <taxon>Timematoidea</taxon>
        <taxon>Timematidae</taxon>
        <taxon>Timema</taxon>
    </lineage>
</organism>
<evidence type="ECO:0000313" key="2">
    <source>
        <dbReference type="EMBL" id="CAD7194722.1"/>
    </source>
</evidence>
<dbReference type="PANTHER" id="PTHR31101">
    <property type="entry name" value="UPF0547 PROTEIN C16ORF87"/>
    <property type="match status" value="1"/>
</dbReference>
<accession>A0A7R8VAG2</accession>
<dbReference type="AlphaFoldDB" id="A0A7R8VAG2"/>
<dbReference type="InterPro" id="IPR040246">
    <property type="entry name" value="C16orf87-like"/>
</dbReference>
<gene>
    <name evidence="2" type="ORF">TDIB3V08_LOCUS1138</name>
</gene>
<feature type="region of interest" description="Disordered" evidence="1">
    <location>
        <begin position="70"/>
        <end position="102"/>
    </location>
</feature>
<feature type="compositionally biased region" description="Basic and acidic residues" evidence="1">
    <location>
        <begin position="117"/>
        <end position="132"/>
    </location>
</feature>
<dbReference type="EMBL" id="OA564554">
    <property type="protein sequence ID" value="CAD7194722.1"/>
    <property type="molecule type" value="Genomic_DNA"/>
</dbReference>
<evidence type="ECO:0000256" key="1">
    <source>
        <dbReference type="SAM" id="MobiDB-lite"/>
    </source>
</evidence>
<feature type="compositionally biased region" description="Basic residues" evidence="1">
    <location>
        <begin position="86"/>
        <end position="97"/>
    </location>
</feature>
<name>A0A7R8VAG2_TIMDO</name>
<protein>
    <submittedName>
        <fullName evidence="2">Uncharacterized protein</fullName>
    </submittedName>
</protein>
<reference evidence="2" key="1">
    <citation type="submission" date="2020-11" db="EMBL/GenBank/DDBJ databases">
        <authorList>
            <person name="Tran Van P."/>
        </authorList>
    </citation>
    <scope>NUCLEOTIDE SEQUENCE</scope>
</reference>
<feature type="region of interest" description="Disordered" evidence="1">
    <location>
        <begin position="117"/>
        <end position="158"/>
    </location>
</feature>
<proteinExistence type="predicted"/>
<sequence length="184" mass="20603">MSEPSIGCMASRHTIHATPLQCLSSGCYSINLHVLMFSPPQHTLTISVPVACKACPCGYSFFNAKRTVSTSDSAAETTAMDEGGAKRRRTERVKRGKPNFYDASQFDKDTKKRVRNRIDNTQRRANIDERSGQLKKKKGGVKKTEKDEEDKESVEECVSPENTMKSIVILAELNRKMVVTSWRA</sequence>